<keyword evidence="1" id="KW-0472">Membrane</keyword>
<feature type="transmembrane region" description="Helical" evidence="1">
    <location>
        <begin position="142"/>
        <end position="170"/>
    </location>
</feature>
<dbReference type="PANTHER" id="PTHR16214">
    <property type="entry name" value="TRANSMEMBRANE PROTEIN 260"/>
    <property type="match status" value="1"/>
</dbReference>
<feature type="transmembrane region" description="Helical" evidence="1">
    <location>
        <begin position="74"/>
        <end position="92"/>
    </location>
</feature>
<proteinExistence type="predicted"/>
<comment type="caution">
    <text evidence="2">The sequence shown here is derived from an EMBL/GenBank/DDBJ whole genome shotgun (WGS) entry which is preliminary data.</text>
</comment>
<feature type="transmembrane region" description="Helical" evidence="1">
    <location>
        <begin position="548"/>
        <end position="566"/>
    </location>
</feature>
<dbReference type="Pfam" id="PF11028">
    <property type="entry name" value="TMEM260-like"/>
    <property type="match status" value="1"/>
</dbReference>
<dbReference type="Proteomes" id="UP000521017">
    <property type="component" value="Unassembled WGS sequence"/>
</dbReference>
<protein>
    <submittedName>
        <fullName evidence="2">MFS family permease</fullName>
    </submittedName>
</protein>
<sequence>MKLTAQQQLEVRQHLLGLSLTENTFDELYDHLITSMEQKPASAKFNMAEVKQMIDTEFADMINTPEEKRAYHRINTFTGFILFGIALLTYWLTMEPTASFYDCGEFISIANKLQVGHQPGAPLFSMIGKLFSLLAMGDKTKIAYWINFSAVLSSAATIMFLFWTITALAARVYRKERIKTRTFSIIAAGAIGALAYTFSDTFWFSAVESEVYALSALFTAVAFWAILKWESEMNNRWLVFIAFIVGLSIGVHLLSLLTIPAITLVYYFKKAKKATTLGTIKAFLIGCLIVGIVQFILIQYFVLFAFESDLLFVNTFGLPFGAGGLTFILLFALGIYLAINYSIRRKLYNLNLGLLCLVFILFGFSSYFMLLIRADAKTNINLSNPDNAYSLYNYLGRINYEAAPLIYGKTFDAQTVENKETGDTYRKGAAQYEVSGKTYQTTYDKNLFFPRTYSQKTGHPQFYQQWLNMSPGQTPTFLQNLNFFASWQVGFMYWRYFLWNFAGRQNDVQGQGGVENGNWISGIKPLDTLRLGNQSDLPLSITTNAAHNVYYCFPFLFGIAGLIWLYRRNRQAAIVVMTLFFFTGLAIILYLNQDPLQPRERDYAYVGSFYAFAICIGFGVLALKEILAKVAHQKLSLIIATGICLLTVPVLMGIQGWDDHDRSHKYTAADWAKNYLNSCAPNAILFTNADNDTFPLWYAQEVEGFRTDVRVICMQFLPDSDFINQLKKKMNHSAPLPITMVQAKYKAGVRDYLPYVDYGLTDSVELKDLLTVMTSDNKDDMVQMADGSYMNFLPTKKLKLTIDPEQLVKTKTITPAQKANVTPAMEWNFNKSYASKGDLALFDLLVHNNWERPVYFATSVSEDTYAGLDQYLYLEGYAYRLLPFKTSANDTRDKSEKTNSDVMYTNVMNKMDYSGFKKASYLDPESRRIVNSTWNFNNTLASNLLLEGKPAQANHIMQKSLRDLPLKNYSVRDTLDRIYTIQNLYALNHLEQANRLTKETSDFLAQEYNYVSTLTPEFQRAYLQNTRLSLYVLSGLDKITAGYHQKELNQLIKSLFHKMADESGIRS</sequence>
<feature type="transmembrane region" description="Helical" evidence="1">
    <location>
        <begin position="603"/>
        <end position="623"/>
    </location>
</feature>
<feature type="transmembrane region" description="Helical" evidence="1">
    <location>
        <begin position="573"/>
        <end position="591"/>
    </location>
</feature>
<feature type="transmembrane region" description="Helical" evidence="1">
    <location>
        <begin position="318"/>
        <end position="339"/>
    </location>
</feature>
<organism evidence="2 3">
    <name type="scientific">Pedobacter cryoconitis</name>
    <dbReference type="NCBI Taxonomy" id="188932"/>
    <lineage>
        <taxon>Bacteria</taxon>
        <taxon>Pseudomonadati</taxon>
        <taxon>Bacteroidota</taxon>
        <taxon>Sphingobacteriia</taxon>
        <taxon>Sphingobacteriales</taxon>
        <taxon>Sphingobacteriaceae</taxon>
        <taxon>Pedobacter</taxon>
    </lineage>
</organism>
<keyword evidence="1" id="KW-1133">Transmembrane helix</keyword>
<feature type="transmembrane region" description="Helical" evidence="1">
    <location>
        <begin position="635"/>
        <end position="657"/>
    </location>
</feature>
<dbReference type="InterPro" id="IPR021280">
    <property type="entry name" value="TMEM260-like"/>
</dbReference>
<evidence type="ECO:0000256" key="1">
    <source>
        <dbReference type="SAM" id="Phobius"/>
    </source>
</evidence>
<dbReference type="AlphaFoldDB" id="A0A7X0J5Y0"/>
<reference evidence="2 3" key="1">
    <citation type="submission" date="2020-08" db="EMBL/GenBank/DDBJ databases">
        <title>Genomic Encyclopedia of Type Strains, Phase IV (KMG-V): Genome sequencing to study the core and pangenomes of soil and plant-associated prokaryotes.</title>
        <authorList>
            <person name="Whitman W."/>
        </authorList>
    </citation>
    <scope>NUCLEOTIDE SEQUENCE [LARGE SCALE GENOMIC DNA]</scope>
    <source>
        <strain evidence="2 3">M2T3</strain>
    </source>
</reference>
<dbReference type="PANTHER" id="PTHR16214:SF3">
    <property type="entry name" value="TRANSMEMBRANE PROTEIN 260"/>
    <property type="match status" value="1"/>
</dbReference>
<dbReference type="InterPro" id="IPR052724">
    <property type="entry name" value="GT117_domain-containing"/>
</dbReference>
<dbReference type="EMBL" id="JACHCC010000010">
    <property type="protein sequence ID" value="MBB6501733.1"/>
    <property type="molecule type" value="Genomic_DNA"/>
</dbReference>
<feature type="transmembrane region" description="Helical" evidence="1">
    <location>
        <begin position="351"/>
        <end position="372"/>
    </location>
</feature>
<dbReference type="RefSeq" id="WP_184627750.1">
    <property type="nucleotide sequence ID" value="NZ_JACHCC010000010.1"/>
</dbReference>
<gene>
    <name evidence="2" type="ORF">HDF25_003908</name>
</gene>
<feature type="transmembrane region" description="Helical" evidence="1">
    <location>
        <begin position="280"/>
        <end position="306"/>
    </location>
</feature>
<name>A0A7X0J5Y0_9SPHI</name>
<evidence type="ECO:0000313" key="2">
    <source>
        <dbReference type="EMBL" id="MBB6501733.1"/>
    </source>
</evidence>
<evidence type="ECO:0000313" key="3">
    <source>
        <dbReference type="Proteomes" id="UP000521017"/>
    </source>
</evidence>
<accession>A0A7X0J5Y0</accession>
<keyword evidence="1" id="KW-0812">Transmembrane</keyword>
<feature type="transmembrane region" description="Helical" evidence="1">
    <location>
        <begin position="182"/>
        <end position="199"/>
    </location>
</feature>
<feature type="transmembrane region" description="Helical" evidence="1">
    <location>
        <begin position="239"/>
        <end position="268"/>
    </location>
</feature>